<proteinExistence type="predicted"/>
<organism evidence="2">
    <name type="scientific">Octopus bimaculoides</name>
    <name type="common">California two-spotted octopus</name>
    <dbReference type="NCBI Taxonomy" id="37653"/>
    <lineage>
        <taxon>Eukaryota</taxon>
        <taxon>Metazoa</taxon>
        <taxon>Spiralia</taxon>
        <taxon>Lophotrochozoa</taxon>
        <taxon>Mollusca</taxon>
        <taxon>Cephalopoda</taxon>
        <taxon>Coleoidea</taxon>
        <taxon>Octopodiformes</taxon>
        <taxon>Octopoda</taxon>
        <taxon>Incirrata</taxon>
        <taxon>Octopodidae</taxon>
        <taxon>Octopus</taxon>
    </lineage>
</organism>
<evidence type="ECO:0000313" key="2">
    <source>
        <dbReference type="EMBL" id="KOF63376.1"/>
    </source>
</evidence>
<dbReference type="EMBL" id="KQ431061">
    <property type="protein sequence ID" value="KOF63376.1"/>
    <property type="molecule type" value="Genomic_DNA"/>
</dbReference>
<reference evidence="2" key="1">
    <citation type="submission" date="2015-07" db="EMBL/GenBank/DDBJ databases">
        <title>MeaNS - Measles Nucleotide Surveillance Program.</title>
        <authorList>
            <person name="Tran T."/>
            <person name="Druce J."/>
        </authorList>
    </citation>
    <scope>NUCLEOTIDE SEQUENCE</scope>
    <source>
        <strain evidence="2">UCB-OBI-ISO-001</strain>
        <tissue evidence="2">Gonad</tissue>
    </source>
</reference>
<dbReference type="AlphaFoldDB" id="A0A0L8FIW4"/>
<protein>
    <submittedName>
        <fullName evidence="2">Uncharacterized protein</fullName>
    </submittedName>
</protein>
<name>A0A0L8FIW4_OCTBM</name>
<accession>A0A0L8FIW4</accession>
<feature type="region of interest" description="Disordered" evidence="1">
    <location>
        <begin position="89"/>
        <end position="129"/>
    </location>
</feature>
<sequence length="129" mass="14432">MPEQLSDGFNSNKPTPVFILPTSLPEPTAKEESVQVTPCCVLRQYGCQMVKSMDGVSLEEYGGISVEYQRRSVCHPFVLFSLRRNLIFDDDDDDDVDDDDVDDDDVVDDDVDDGDVDDDDVDDDDDDGE</sequence>
<evidence type="ECO:0000256" key="1">
    <source>
        <dbReference type="SAM" id="MobiDB-lite"/>
    </source>
</evidence>
<gene>
    <name evidence="2" type="ORF">OCBIM_22019224mg</name>
</gene>